<keyword evidence="3" id="KW-1185">Reference proteome</keyword>
<dbReference type="Proteomes" id="UP001054902">
    <property type="component" value="Unassembled WGS sequence"/>
</dbReference>
<feature type="compositionally biased region" description="Polar residues" evidence="1">
    <location>
        <begin position="145"/>
        <end position="158"/>
    </location>
</feature>
<accession>A0AAD3D1E4</accession>
<feature type="region of interest" description="Disordered" evidence="1">
    <location>
        <begin position="128"/>
        <end position="188"/>
    </location>
</feature>
<dbReference type="EMBL" id="BLLK01000051">
    <property type="protein sequence ID" value="GFH55918.1"/>
    <property type="molecule type" value="Genomic_DNA"/>
</dbReference>
<gene>
    <name evidence="2" type="ORF">CTEN210_12394</name>
</gene>
<name>A0AAD3D1E4_9STRA</name>
<reference evidence="2 3" key="1">
    <citation type="journal article" date="2021" name="Sci. Rep.">
        <title>The genome of the diatom Chaetoceros tenuissimus carries an ancient integrated fragment of an extant virus.</title>
        <authorList>
            <person name="Hongo Y."/>
            <person name="Kimura K."/>
            <person name="Takaki Y."/>
            <person name="Yoshida Y."/>
            <person name="Baba S."/>
            <person name="Kobayashi G."/>
            <person name="Nagasaki K."/>
            <person name="Hano T."/>
            <person name="Tomaru Y."/>
        </authorList>
    </citation>
    <scope>NUCLEOTIDE SEQUENCE [LARGE SCALE GENOMIC DNA]</scope>
    <source>
        <strain evidence="2 3">NIES-3715</strain>
    </source>
</reference>
<sequence length="188" mass="22156">MNSRMDYSKNVETYEIDLYKERERVEEKRFLKDGLSRIATMNTRMETYEIDLFKERERRVEEKRFLKDGQSRRAAMNTRFHSGSYEKLGKACKRVASEDPPEKIDALSTKESLTTPVVNEFDWETFKKKMQRDSSANRTPRVRQKSTTSVGRRNNIFFSSSPSLHDDSSLNDNEEDDLEKRTRSMTIG</sequence>
<dbReference type="AlphaFoldDB" id="A0AAD3D1E4"/>
<proteinExistence type="predicted"/>
<evidence type="ECO:0000256" key="1">
    <source>
        <dbReference type="SAM" id="MobiDB-lite"/>
    </source>
</evidence>
<evidence type="ECO:0000313" key="2">
    <source>
        <dbReference type="EMBL" id="GFH55918.1"/>
    </source>
</evidence>
<comment type="caution">
    <text evidence="2">The sequence shown here is derived from an EMBL/GenBank/DDBJ whole genome shotgun (WGS) entry which is preliminary data.</text>
</comment>
<evidence type="ECO:0000313" key="3">
    <source>
        <dbReference type="Proteomes" id="UP001054902"/>
    </source>
</evidence>
<protein>
    <submittedName>
        <fullName evidence="2">Uncharacterized protein</fullName>
    </submittedName>
</protein>
<organism evidence="2 3">
    <name type="scientific">Chaetoceros tenuissimus</name>
    <dbReference type="NCBI Taxonomy" id="426638"/>
    <lineage>
        <taxon>Eukaryota</taxon>
        <taxon>Sar</taxon>
        <taxon>Stramenopiles</taxon>
        <taxon>Ochrophyta</taxon>
        <taxon>Bacillariophyta</taxon>
        <taxon>Coscinodiscophyceae</taxon>
        <taxon>Chaetocerotophycidae</taxon>
        <taxon>Chaetocerotales</taxon>
        <taxon>Chaetocerotaceae</taxon>
        <taxon>Chaetoceros</taxon>
    </lineage>
</organism>